<accession>A0A660SB45</accession>
<feature type="domain" description="Alpha-D-phosphohexomutase alpha/beta/alpha" evidence="10">
    <location>
        <begin position="152"/>
        <end position="248"/>
    </location>
</feature>
<dbReference type="Pfam" id="PF02880">
    <property type="entry name" value="PGM_PMM_III"/>
    <property type="match status" value="1"/>
</dbReference>
<evidence type="ECO:0000256" key="3">
    <source>
        <dbReference type="ARBA" id="ARBA00022553"/>
    </source>
</evidence>
<dbReference type="GO" id="GO:0000287">
    <property type="term" value="F:magnesium ion binding"/>
    <property type="evidence" value="ECO:0007669"/>
    <property type="project" value="InterPro"/>
</dbReference>
<keyword evidence="5 7" id="KW-0460">Magnesium</keyword>
<evidence type="ECO:0000256" key="5">
    <source>
        <dbReference type="ARBA" id="ARBA00022842"/>
    </source>
</evidence>
<evidence type="ECO:0000256" key="1">
    <source>
        <dbReference type="ARBA" id="ARBA00001946"/>
    </source>
</evidence>
<evidence type="ECO:0000256" key="2">
    <source>
        <dbReference type="ARBA" id="ARBA00010231"/>
    </source>
</evidence>
<dbReference type="SUPFAM" id="SSF55957">
    <property type="entry name" value="Phosphoglucomutase, C-terminal domain"/>
    <property type="match status" value="1"/>
</dbReference>
<dbReference type="GO" id="GO:0016868">
    <property type="term" value="F:intramolecular phosphotransferase activity"/>
    <property type="evidence" value="ECO:0007669"/>
    <property type="project" value="InterPro"/>
</dbReference>
<dbReference type="Pfam" id="PF02878">
    <property type="entry name" value="PGM_PMM_I"/>
    <property type="match status" value="1"/>
</dbReference>
<keyword evidence="4 7" id="KW-0479">Metal-binding</keyword>
<evidence type="ECO:0000313" key="12">
    <source>
        <dbReference type="EMBL" id="RKX67203.1"/>
    </source>
</evidence>
<keyword evidence="6" id="KW-0413">Isomerase</keyword>
<dbReference type="InterPro" id="IPR005844">
    <property type="entry name" value="A-D-PHexomutase_a/b/a-I"/>
</dbReference>
<dbReference type="PRINTS" id="PR00509">
    <property type="entry name" value="PGMPMM"/>
</dbReference>
<evidence type="ECO:0000256" key="6">
    <source>
        <dbReference type="ARBA" id="ARBA00023235"/>
    </source>
</evidence>
<sequence length="452" mass="50428">MNNINNEIFREYDIRGIADRDLTDEVVKLIGKAYGTLIGNESTVAVGCDVRLSSPRIKKALINGILSTGVNVIDIGTVPTPVLYFSVYRLSTDGGIMITGSHNPIEYNGFKMLKGTKTIYGEEIQKLKAIIEKGVFSEGKAEVKESEMISRYIDTIMKGASINKTLKVVIDPGNGTAGPIVSSLFDSFGIEYKCINCEPDGHFPAHLPDPTVPKYMEELKRTVIEEKADVGIGFDGDSDRIGVIDNNGEMVYGDKLLGVYAKEVLESKPGSTIIFDVKCSRGLKEAVEKFGGKPLMWKTGHSLIKAKMQEVSSPLAGEMSGHMFFADEYFGYDDAIYAAMRLLRIISNSNKTFSEIQSEIPYYFSTPEIRVECPDEKKFQLVKELSDYFSKNYDTITIDGVRIEFENGWGLIRASNTQPVLVLRFEAKTEEELGKIREIIYSKLKEYDFVKL</sequence>
<organism evidence="12 13">
    <name type="scientific">candidate division TA06 bacterium</name>
    <dbReference type="NCBI Taxonomy" id="2250710"/>
    <lineage>
        <taxon>Bacteria</taxon>
        <taxon>Bacteria division TA06</taxon>
    </lineage>
</organism>
<name>A0A660SB45_UNCT6</name>
<evidence type="ECO:0000259" key="11">
    <source>
        <dbReference type="Pfam" id="PF02880"/>
    </source>
</evidence>
<dbReference type="InterPro" id="IPR016055">
    <property type="entry name" value="A-D-PHexomutase_a/b/a-I/II/III"/>
</dbReference>
<dbReference type="Gene3D" id="3.30.310.50">
    <property type="entry name" value="Alpha-D-phosphohexomutase, C-terminal domain"/>
    <property type="match status" value="1"/>
</dbReference>
<dbReference type="AlphaFoldDB" id="A0A660SB45"/>
<dbReference type="EMBL" id="QNBC01000024">
    <property type="protein sequence ID" value="RKX67203.1"/>
    <property type="molecule type" value="Genomic_DNA"/>
</dbReference>
<evidence type="ECO:0000259" key="9">
    <source>
        <dbReference type="Pfam" id="PF02878"/>
    </source>
</evidence>
<protein>
    <submittedName>
        <fullName evidence="12">Phosphomannomutase</fullName>
    </submittedName>
</protein>
<dbReference type="InterPro" id="IPR005845">
    <property type="entry name" value="A-D-PHexomutase_a/b/a-II"/>
</dbReference>
<evidence type="ECO:0000313" key="13">
    <source>
        <dbReference type="Proteomes" id="UP000282321"/>
    </source>
</evidence>
<dbReference type="PANTHER" id="PTHR43771:SF2">
    <property type="entry name" value="PHOSPHOMANNOMUTASE_PHOSPHOGLUCOMUTASE"/>
    <property type="match status" value="1"/>
</dbReference>
<evidence type="ECO:0000259" key="8">
    <source>
        <dbReference type="Pfam" id="PF00408"/>
    </source>
</evidence>
<dbReference type="InterPro" id="IPR005846">
    <property type="entry name" value="A-D-PHexomutase_a/b/a-III"/>
</dbReference>
<feature type="domain" description="Alpha-D-phosphohexomutase alpha/beta/alpha" evidence="11">
    <location>
        <begin position="253"/>
        <end position="359"/>
    </location>
</feature>
<evidence type="ECO:0000256" key="7">
    <source>
        <dbReference type="RuleBase" id="RU004326"/>
    </source>
</evidence>
<dbReference type="Proteomes" id="UP000282321">
    <property type="component" value="Unassembled WGS sequence"/>
</dbReference>
<dbReference type="SUPFAM" id="SSF53738">
    <property type="entry name" value="Phosphoglucomutase, first 3 domains"/>
    <property type="match status" value="3"/>
</dbReference>
<dbReference type="PANTHER" id="PTHR43771">
    <property type="entry name" value="PHOSPHOMANNOMUTASE"/>
    <property type="match status" value="1"/>
</dbReference>
<feature type="domain" description="Alpha-D-phosphohexomutase alpha/beta/alpha" evidence="9">
    <location>
        <begin position="7"/>
        <end position="134"/>
    </location>
</feature>
<dbReference type="InterPro" id="IPR036900">
    <property type="entry name" value="A-D-PHexomutase_C_sf"/>
</dbReference>
<feature type="domain" description="Alpha-D-phosphohexomutase C-terminal" evidence="8">
    <location>
        <begin position="368"/>
        <end position="440"/>
    </location>
</feature>
<dbReference type="InterPro" id="IPR016066">
    <property type="entry name" value="A-D-PHexomutase_CS"/>
</dbReference>
<dbReference type="Pfam" id="PF00408">
    <property type="entry name" value="PGM_PMM_IV"/>
    <property type="match status" value="1"/>
</dbReference>
<comment type="cofactor">
    <cofactor evidence="1">
        <name>Mg(2+)</name>
        <dbReference type="ChEBI" id="CHEBI:18420"/>
    </cofactor>
</comment>
<dbReference type="InterPro" id="IPR005843">
    <property type="entry name" value="A-D-PHexomutase_C"/>
</dbReference>
<comment type="similarity">
    <text evidence="2 7">Belongs to the phosphohexose mutase family.</text>
</comment>
<dbReference type="CDD" id="cd03089">
    <property type="entry name" value="PMM_PGM"/>
    <property type="match status" value="1"/>
</dbReference>
<dbReference type="Pfam" id="PF02879">
    <property type="entry name" value="PGM_PMM_II"/>
    <property type="match status" value="1"/>
</dbReference>
<keyword evidence="3" id="KW-0597">Phosphoprotein</keyword>
<evidence type="ECO:0000256" key="4">
    <source>
        <dbReference type="ARBA" id="ARBA00022723"/>
    </source>
</evidence>
<dbReference type="PROSITE" id="PS00710">
    <property type="entry name" value="PGM_PMM"/>
    <property type="match status" value="1"/>
</dbReference>
<reference evidence="12 13" key="1">
    <citation type="submission" date="2018-06" db="EMBL/GenBank/DDBJ databases">
        <title>Extensive metabolic versatility and redundancy in microbially diverse, dynamic hydrothermal sediments.</title>
        <authorList>
            <person name="Dombrowski N."/>
            <person name="Teske A."/>
            <person name="Baker B.J."/>
        </authorList>
    </citation>
    <scope>NUCLEOTIDE SEQUENCE [LARGE SCALE GENOMIC DNA]</scope>
    <source>
        <strain evidence="12">B35_G9</strain>
    </source>
</reference>
<evidence type="ECO:0000259" key="10">
    <source>
        <dbReference type="Pfam" id="PF02879"/>
    </source>
</evidence>
<dbReference type="Gene3D" id="3.40.120.10">
    <property type="entry name" value="Alpha-D-Glucose-1,6-Bisphosphate, subunit A, domain 3"/>
    <property type="match status" value="3"/>
</dbReference>
<proteinExistence type="inferred from homology"/>
<dbReference type="GO" id="GO:0005975">
    <property type="term" value="P:carbohydrate metabolic process"/>
    <property type="evidence" value="ECO:0007669"/>
    <property type="project" value="InterPro"/>
</dbReference>
<comment type="caution">
    <text evidence="12">The sequence shown here is derived from an EMBL/GenBank/DDBJ whole genome shotgun (WGS) entry which is preliminary data.</text>
</comment>
<gene>
    <name evidence="12" type="ORF">DRP44_02720</name>
</gene>
<dbReference type="InterPro" id="IPR005841">
    <property type="entry name" value="Alpha-D-phosphohexomutase_SF"/>
</dbReference>